<dbReference type="eggNOG" id="ENOG502RT3R">
    <property type="taxonomic scope" value="Eukaryota"/>
</dbReference>
<dbReference type="PANTHER" id="PTHR31513:SF2">
    <property type="entry name" value="MRAZ"/>
    <property type="match status" value="1"/>
</dbReference>
<feature type="transmembrane region" description="Helical" evidence="1">
    <location>
        <begin position="1100"/>
        <end position="1118"/>
    </location>
</feature>
<keyword evidence="1" id="KW-0472">Membrane</keyword>
<feature type="chain" id="PRO_5004201572" evidence="2">
    <location>
        <begin position="22"/>
        <end position="1266"/>
    </location>
</feature>
<gene>
    <name evidence="3" type="ORF">TTHERM_00449640</name>
</gene>
<feature type="transmembrane region" description="Helical" evidence="1">
    <location>
        <begin position="1166"/>
        <end position="1188"/>
    </location>
</feature>
<dbReference type="KEGG" id="tet:TTHERM_00449640"/>
<dbReference type="STRING" id="312017.Q238V6"/>
<keyword evidence="2" id="KW-0732">Signal</keyword>
<feature type="signal peptide" evidence="2">
    <location>
        <begin position="1"/>
        <end position="21"/>
    </location>
</feature>
<protein>
    <submittedName>
        <fullName evidence="3">Transmembrane protein, putative</fullName>
    </submittedName>
</protein>
<accession>Q238V6</accession>
<dbReference type="AlphaFoldDB" id="Q238V6"/>
<reference evidence="4" key="1">
    <citation type="journal article" date="2006" name="PLoS Biol.">
        <title>Macronuclear genome sequence of the ciliate Tetrahymena thermophila, a model eukaryote.</title>
        <authorList>
            <person name="Eisen J.A."/>
            <person name="Coyne R.S."/>
            <person name="Wu M."/>
            <person name="Wu D."/>
            <person name="Thiagarajan M."/>
            <person name="Wortman J.R."/>
            <person name="Badger J.H."/>
            <person name="Ren Q."/>
            <person name="Amedeo P."/>
            <person name="Jones K.M."/>
            <person name="Tallon L.J."/>
            <person name="Delcher A.L."/>
            <person name="Salzberg S.L."/>
            <person name="Silva J.C."/>
            <person name="Haas B.J."/>
            <person name="Majoros W.H."/>
            <person name="Farzad M."/>
            <person name="Carlton J.M."/>
            <person name="Smith R.K. Jr."/>
            <person name="Garg J."/>
            <person name="Pearlman R.E."/>
            <person name="Karrer K.M."/>
            <person name="Sun L."/>
            <person name="Manning G."/>
            <person name="Elde N.C."/>
            <person name="Turkewitz A.P."/>
            <person name="Asai D.J."/>
            <person name="Wilkes D.E."/>
            <person name="Wang Y."/>
            <person name="Cai H."/>
            <person name="Collins K."/>
            <person name="Stewart B.A."/>
            <person name="Lee S.R."/>
            <person name="Wilamowska K."/>
            <person name="Weinberg Z."/>
            <person name="Ruzzo W.L."/>
            <person name="Wloga D."/>
            <person name="Gaertig J."/>
            <person name="Frankel J."/>
            <person name="Tsao C.-C."/>
            <person name="Gorovsky M.A."/>
            <person name="Keeling P.J."/>
            <person name="Waller R.F."/>
            <person name="Patron N.J."/>
            <person name="Cherry J.M."/>
            <person name="Stover N.A."/>
            <person name="Krieger C.J."/>
            <person name="del Toro C."/>
            <person name="Ryder H.F."/>
            <person name="Williamson S.C."/>
            <person name="Barbeau R.A."/>
            <person name="Hamilton E.P."/>
            <person name="Orias E."/>
        </authorList>
    </citation>
    <scope>NUCLEOTIDE SEQUENCE [LARGE SCALE GENOMIC DNA]</scope>
    <source>
        <strain evidence="4">SB210</strain>
    </source>
</reference>
<sequence>MNINITLVCLAILFIIKKAFCQPCDFIGETAMKKIKLTEIYQQFQANQCKLLTINNVQIDCSDIDTTKLMFTFKINDLELTKSVFSCDNIEVQAKNAIINDSFLGRDKIGRCCSFLDQYNFYLQASETITLKGMVRHQKGKYGMLIFNADKEIKLTDATVIAGNIAIHSLSDISIKNSEVSSQFIFCHESLQNQYSIQNQYAPEKFMQIQYVQQGDVKVAQYEIVKIQDILKDNKNKFDFTTDYDFLYDALKYQYSILIYSQGIITVSDNSNFDGSRMAFFSSVYVISKDSLLNSTAQGCPADYGLGKGLYFDTVENCAPNGASQASQGGIGLPKPDKNGNFLQQDINQCVFYKQQTSFILQNIPYSYSTFYEGSGGSFRDANKRFYGLGQEGAGGGMIFIYTSKEAYIDGYLESNGASLQILNGSGGSGGAILIKATKIHGQGKISAQGGASDQYGLSGEGAGGIINMYQLNWDIDKNINQFNGTININQGQRSFQSYNLSQSQIEQVQANKGTFISFICPPGYEPQQNGFCKPCDVGFYKSGLVGKCIKCQKPMQFDKIVVPTKDQSKFESLGDCYQNCIEFNCDPLRIYVKNVISIKIIPFFIAYLAVLCLGYISRRILRMKPKKIDSIPIQHVKYDYDDSIFATECKEKDIFFYRDLLYHKYRLQFYGENNINSQWYLQPQIPEGTEQIFDQRDFAEFAQKVNQTLKWKKIDIIILNILNYLYYPLYWFYLTKVQKKIYKKIKDKIHDEPYPKFLKGSDAVQQKYIRMKITKSDDYSILSLDLFNYSKRNQKYFKKTIPTIIHFSGEGSYLKPYYIWPRDHFLQSVFYSTNSRTLKNKGNPNNVNVFCSNYKYHRENSQTFEKFIQELNKISSTIDFYSDKSYLFKCFQELIQHCRQFNEDFLYQLDLKLQILIMEIPFNDYIDVETRQLTNQLQNFQESYKQRITLVEDENSLSFQKTIERIQIQKMIQSPIDMKVSLFIFSTSEDIEELKINLIPELEIEQEAFQSKIQQYNSTHTVNPFNSIDYQSTKHSKIEQQANLQDQKDEFRESRVNKQSITEFMQNIIDKQNNNQTNDQDKKDMKKIYKKLEKKQKTFSKIIIQIGILMGFLRFLFLSHRNTKTEKEMLIYVLTVFIILDIFSMTFFFNNIYYAKVENFQFFDFILVFIPFPFVLIITPFIGLFLLTNQSYGMGKAYFIFNFMALIVILISLFLSLIYIPYEGFNLPIFFIKMSNIVIKLLISYCGNYSLLALDKLNRTTMYKK</sequence>
<dbReference type="RefSeq" id="XP_001013359.2">
    <property type="nucleotide sequence ID" value="XM_001013359.2"/>
</dbReference>
<feature type="transmembrane region" description="Helical" evidence="1">
    <location>
        <begin position="1235"/>
        <end position="1255"/>
    </location>
</feature>
<keyword evidence="4" id="KW-1185">Reference proteome</keyword>
<dbReference type="EMBL" id="GG662738">
    <property type="protein sequence ID" value="EAR93114.2"/>
    <property type="molecule type" value="Genomic_DNA"/>
</dbReference>
<evidence type="ECO:0000313" key="4">
    <source>
        <dbReference type="Proteomes" id="UP000009168"/>
    </source>
</evidence>
<feature type="transmembrane region" description="Helical" evidence="1">
    <location>
        <begin position="715"/>
        <end position="734"/>
    </location>
</feature>
<evidence type="ECO:0000256" key="2">
    <source>
        <dbReference type="SAM" id="SignalP"/>
    </source>
</evidence>
<name>Q238V6_TETTS</name>
<feature type="transmembrane region" description="Helical" evidence="1">
    <location>
        <begin position="1200"/>
        <end position="1223"/>
    </location>
</feature>
<dbReference type="OrthoDB" id="304094at2759"/>
<dbReference type="Proteomes" id="UP000009168">
    <property type="component" value="Unassembled WGS sequence"/>
</dbReference>
<evidence type="ECO:0000256" key="1">
    <source>
        <dbReference type="SAM" id="Phobius"/>
    </source>
</evidence>
<evidence type="ECO:0000313" key="3">
    <source>
        <dbReference type="EMBL" id="EAR93114.2"/>
    </source>
</evidence>
<proteinExistence type="predicted"/>
<feature type="transmembrane region" description="Helical" evidence="1">
    <location>
        <begin position="1130"/>
        <end position="1154"/>
    </location>
</feature>
<keyword evidence="1" id="KW-1133">Transmembrane helix</keyword>
<feature type="transmembrane region" description="Helical" evidence="1">
    <location>
        <begin position="597"/>
        <end position="617"/>
    </location>
</feature>
<organism evidence="3 4">
    <name type="scientific">Tetrahymena thermophila (strain SB210)</name>
    <dbReference type="NCBI Taxonomy" id="312017"/>
    <lineage>
        <taxon>Eukaryota</taxon>
        <taxon>Sar</taxon>
        <taxon>Alveolata</taxon>
        <taxon>Ciliophora</taxon>
        <taxon>Intramacronucleata</taxon>
        <taxon>Oligohymenophorea</taxon>
        <taxon>Hymenostomatida</taxon>
        <taxon>Tetrahymenina</taxon>
        <taxon>Tetrahymenidae</taxon>
        <taxon>Tetrahymena</taxon>
    </lineage>
</organism>
<dbReference type="PANTHER" id="PTHR31513">
    <property type="entry name" value="EPHRIN TYPE-B RECEPTOR"/>
    <property type="match status" value="1"/>
</dbReference>
<dbReference type="GeneID" id="7823967"/>
<dbReference type="HOGENOM" id="CLU_265697_0_0_1"/>
<keyword evidence="1 3" id="KW-0812">Transmembrane</keyword>
<dbReference type="InParanoid" id="Q238V6"/>